<dbReference type="AlphaFoldDB" id="A0A7C9KFZ6"/>
<reference evidence="10 11" key="1">
    <citation type="submission" date="2019-09" db="EMBL/GenBank/DDBJ databases">
        <title>Polymorphobacter sp. isolated from a lake in China.</title>
        <authorList>
            <person name="Liu Z."/>
        </authorList>
    </citation>
    <scope>NUCLEOTIDE SEQUENCE [LARGE SCALE GENOMIC DNA]</scope>
    <source>
        <strain evidence="10 11">D40P</strain>
    </source>
</reference>
<dbReference type="Gene3D" id="3.90.1150.10">
    <property type="entry name" value="Aspartate Aminotransferase, domain 1"/>
    <property type="match status" value="1"/>
</dbReference>
<dbReference type="PROSITE" id="PS00868">
    <property type="entry name" value="CYS_MET_METAB_PP"/>
    <property type="match status" value="1"/>
</dbReference>
<comment type="caution">
    <text evidence="10">The sequence shown here is derived from an EMBL/GenBank/DDBJ whole genome shotgun (WGS) entry which is preliminary data.</text>
</comment>
<keyword evidence="4 10" id="KW-0456">Lyase</keyword>
<evidence type="ECO:0000256" key="8">
    <source>
        <dbReference type="PIRSR" id="PIRSR001434-2"/>
    </source>
</evidence>
<feature type="modified residue" description="N6-(pyridoxal phosphate)lysine" evidence="8">
    <location>
        <position position="218"/>
    </location>
</feature>
<comment type="similarity">
    <text evidence="2 9">Belongs to the trans-sulfuration enzymes family.</text>
</comment>
<dbReference type="FunFam" id="3.40.640.10:FF:000046">
    <property type="entry name" value="Cystathionine gamma-lyase"/>
    <property type="match status" value="1"/>
</dbReference>
<dbReference type="GO" id="GO:0030170">
    <property type="term" value="F:pyridoxal phosphate binding"/>
    <property type="evidence" value="ECO:0007669"/>
    <property type="project" value="InterPro"/>
</dbReference>
<keyword evidence="11" id="KW-1185">Reference proteome</keyword>
<dbReference type="InterPro" id="IPR015422">
    <property type="entry name" value="PyrdxlP-dep_Trfase_small"/>
</dbReference>
<proteinExistence type="inferred from homology"/>
<dbReference type="GO" id="GO:0019346">
    <property type="term" value="P:transsulfuration"/>
    <property type="evidence" value="ECO:0007669"/>
    <property type="project" value="InterPro"/>
</dbReference>
<dbReference type="Pfam" id="PF01053">
    <property type="entry name" value="Cys_Met_Meta_PP"/>
    <property type="match status" value="1"/>
</dbReference>
<dbReference type="InterPro" id="IPR015421">
    <property type="entry name" value="PyrdxlP-dep_Trfase_major"/>
</dbReference>
<evidence type="ECO:0000256" key="4">
    <source>
        <dbReference type="ARBA" id="ARBA00023239"/>
    </source>
</evidence>
<dbReference type="EMBL" id="WIOL01000001">
    <property type="protein sequence ID" value="MQT15700.1"/>
    <property type="molecule type" value="Genomic_DNA"/>
</dbReference>
<dbReference type="Gene3D" id="3.40.640.10">
    <property type="entry name" value="Type I PLP-dependent aspartate aminotransferase-like (Major domain)"/>
    <property type="match status" value="1"/>
</dbReference>
<dbReference type="PANTHER" id="PTHR43500">
    <property type="entry name" value="CYSTATHIONINE BETA-LYASE-RELATED"/>
    <property type="match status" value="1"/>
</dbReference>
<evidence type="ECO:0000313" key="11">
    <source>
        <dbReference type="Proteomes" id="UP000481327"/>
    </source>
</evidence>
<dbReference type="GO" id="GO:0047804">
    <property type="term" value="F:cysteine-S-conjugate beta-lyase activity"/>
    <property type="evidence" value="ECO:0007669"/>
    <property type="project" value="UniProtKB-EC"/>
</dbReference>
<name>A0A7C9KFZ6_9SPHN</name>
<dbReference type="EC" id="4.4.1.8" evidence="10"/>
<comment type="cofactor">
    <cofactor evidence="1 9">
        <name>pyridoxal 5'-phosphate</name>
        <dbReference type="ChEBI" id="CHEBI:597326"/>
    </cofactor>
</comment>
<dbReference type="RefSeq" id="WP_152576177.1">
    <property type="nucleotide sequence ID" value="NZ_JAATJI010000001.1"/>
</dbReference>
<evidence type="ECO:0000313" key="10">
    <source>
        <dbReference type="EMBL" id="MQT15700.1"/>
    </source>
</evidence>
<evidence type="ECO:0000256" key="2">
    <source>
        <dbReference type="ARBA" id="ARBA00009077"/>
    </source>
</evidence>
<organism evidence="10 11">
    <name type="scientific">Sandarakinorhabdus fusca</name>
    <dbReference type="NCBI Taxonomy" id="1439888"/>
    <lineage>
        <taxon>Bacteria</taxon>
        <taxon>Pseudomonadati</taxon>
        <taxon>Pseudomonadota</taxon>
        <taxon>Alphaproteobacteria</taxon>
        <taxon>Sphingomonadales</taxon>
        <taxon>Sphingosinicellaceae</taxon>
        <taxon>Sandarakinorhabdus</taxon>
    </lineage>
</organism>
<dbReference type="Proteomes" id="UP000481327">
    <property type="component" value="Unassembled WGS sequence"/>
</dbReference>
<dbReference type="GO" id="GO:0019450">
    <property type="term" value="P:L-cysteine catabolic process to pyruvate"/>
    <property type="evidence" value="ECO:0007669"/>
    <property type="project" value="TreeGrafter"/>
</dbReference>
<dbReference type="InterPro" id="IPR006233">
    <property type="entry name" value="Cys_b_lyase_bac"/>
</dbReference>
<accession>A0A7C9KFZ6</accession>
<gene>
    <name evidence="10" type="primary">metC</name>
    <name evidence="10" type="ORF">F3168_00270</name>
</gene>
<comment type="catalytic activity">
    <reaction evidence="7">
        <text>an S-substituted L-cysteine + H2O = a thiol + pyruvate + NH4(+)</text>
        <dbReference type="Rhea" id="RHEA:18121"/>
        <dbReference type="ChEBI" id="CHEBI:15361"/>
        <dbReference type="ChEBI" id="CHEBI:15377"/>
        <dbReference type="ChEBI" id="CHEBI:28938"/>
        <dbReference type="ChEBI" id="CHEBI:29256"/>
        <dbReference type="ChEBI" id="CHEBI:58717"/>
        <dbReference type="EC" id="4.4.1.13"/>
    </reaction>
</comment>
<evidence type="ECO:0000256" key="5">
    <source>
        <dbReference type="ARBA" id="ARBA00046315"/>
    </source>
</evidence>
<evidence type="ECO:0000256" key="6">
    <source>
        <dbReference type="ARBA" id="ARBA00047517"/>
    </source>
</evidence>
<dbReference type="InterPro" id="IPR000277">
    <property type="entry name" value="Cys/Met-Metab_PyrdxlP-dep_enz"/>
</dbReference>
<evidence type="ECO:0000256" key="7">
    <source>
        <dbReference type="ARBA" id="ARBA00047625"/>
    </source>
</evidence>
<dbReference type="PIRSF" id="PIRSF001434">
    <property type="entry name" value="CGS"/>
    <property type="match status" value="1"/>
</dbReference>
<keyword evidence="3 8" id="KW-0663">Pyridoxal phosphate</keyword>
<evidence type="ECO:0000256" key="9">
    <source>
        <dbReference type="RuleBase" id="RU362118"/>
    </source>
</evidence>
<protein>
    <submittedName>
        <fullName evidence="10">Cystathionine beta-lyase</fullName>
        <ecNumber evidence="10">4.4.1.8</ecNumber>
    </submittedName>
</protein>
<dbReference type="NCBIfam" id="TIGR01324">
    <property type="entry name" value="cysta_beta_ly_B"/>
    <property type="match status" value="1"/>
</dbReference>
<dbReference type="InterPro" id="IPR054542">
    <property type="entry name" value="Cys_met_metab_PP"/>
</dbReference>
<dbReference type="SUPFAM" id="SSF53383">
    <property type="entry name" value="PLP-dependent transferases"/>
    <property type="match status" value="1"/>
</dbReference>
<evidence type="ECO:0000256" key="1">
    <source>
        <dbReference type="ARBA" id="ARBA00001933"/>
    </source>
</evidence>
<comment type="pathway">
    <text evidence="5">Amino-acid biosynthesis; L-methionine biosynthesis via de novo pathway; L-homocysteine from L-cystathionine: step 1/1.</text>
</comment>
<dbReference type="InterPro" id="IPR015424">
    <property type="entry name" value="PyrdxlP-dep_Trfase"/>
</dbReference>
<evidence type="ECO:0000256" key="3">
    <source>
        <dbReference type="ARBA" id="ARBA00022898"/>
    </source>
</evidence>
<sequence>MTNRRQPPHDPGPVGIGTRLVAAGRGPGFSDGIVNPPVMRASTVLFDSLADLDRAIAAPDAGLYYGRRGTPTQWALEDALTGLEPGAAGTKLFPSGVAAITTALLAVVGAGDDVLITDSAYEPTRQFADQVLARFGVTTRYYDPCIGGDIAALIQPNTRAILLESPGSLSFEIQDVPAITAAARARGVVTMLDNTWGTALRLQPLALGCDISLSALTKYVGGHSDLLMGAATASEALWPRLKAATYRLGHHVSADDAALALRGLRTLEVRLDRAEASALAVARWLAWHPAVDRVLHPALPSHPGHELWKRDFTGASGLFCFVLKRGRRAHTAALIDGLVHFGIGFSWGGFESLVIPIHIAPIRTVTTVPWSGPMLRLSIGLEDPDDLIADLARGLERYEAQF</sequence>
<dbReference type="PANTHER" id="PTHR43500:SF1">
    <property type="entry name" value="CYSTATHIONINE BETA-LYASE-RELATED"/>
    <property type="match status" value="1"/>
</dbReference>
<dbReference type="OrthoDB" id="9790858at2"/>
<comment type="catalytic activity">
    <reaction evidence="6">
        <text>L,L-cystathionine + H2O = L-homocysteine + pyruvate + NH4(+)</text>
        <dbReference type="Rhea" id="RHEA:13965"/>
        <dbReference type="ChEBI" id="CHEBI:15361"/>
        <dbReference type="ChEBI" id="CHEBI:15377"/>
        <dbReference type="ChEBI" id="CHEBI:28938"/>
        <dbReference type="ChEBI" id="CHEBI:58161"/>
        <dbReference type="ChEBI" id="CHEBI:58199"/>
    </reaction>
</comment>